<evidence type="ECO:0000256" key="8">
    <source>
        <dbReference type="SAM" id="MobiDB-lite"/>
    </source>
</evidence>
<evidence type="ECO:0000259" key="10">
    <source>
        <dbReference type="PROSITE" id="PS50867"/>
    </source>
</evidence>
<feature type="domain" description="SET" evidence="9">
    <location>
        <begin position="221"/>
        <end position="353"/>
    </location>
</feature>
<dbReference type="GO" id="GO:0032259">
    <property type="term" value="P:methylation"/>
    <property type="evidence" value="ECO:0007669"/>
    <property type="project" value="UniProtKB-KW"/>
</dbReference>
<dbReference type="Proteomes" id="UP000807469">
    <property type="component" value="Unassembled WGS sequence"/>
</dbReference>
<evidence type="ECO:0000259" key="9">
    <source>
        <dbReference type="PROSITE" id="PS50280"/>
    </source>
</evidence>
<dbReference type="InterPro" id="IPR001214">
    <property type="entry name" value="SET_dom"/>
</dbReference>
<dbReference type="PROSITE" id="PS50867">
    <property type="entry name" value="PRE_SET"/>
    <property type="match status" value="1"/>
</dbReference>
<dbReference type="EMBL" id="MU155447">
    <property type="protein sequence ID" value="KAF9473380.1"/>
    <property type="molecule type" value="Genomic_DNA"/>
</dbReference>
<protein>
    <submittedName>
        <fullName evidence="12">SET domain-containing protein</fullName>
    </submittedName>
</protein>
<sequence length="401" mass="45716">MSSRSSTSDAWPASADDTFGSPNASRQTTPEDGVVVHHSKTYGGFEAITWPDHVKITKNRTPKYDRAEDIPHLFEDHVNNMTWYTRMMPEMRKVYEARILENTAEDEPDAPPIEIQNDVDEEATPPWEFFYSNKMWHGEGVPPPDTKSLVRCNCKGACSPKSKTCACLKRQREACQDPNMEFAYDKTGKLKIPGYPIFECNDFCGCGDECRNRVVQHGRKVSVALRKTVSKGWGVFATKKILAGSFIGIYSGELITDVVAQKRGIKYNKFGRTYLFDIDFHHLRDGNDPDWTNQFTVDAYHAGNFTRFLNHSCDSNSRLFACYVNEGNIQKPLLVVFSLRDIEPDEEICFNYNGDYPDDDDDPENERDKEQPHIEGTRDIIYERCMCGARNCTGIVFLASR</sequence>
<reference evidence="12" key="1">
    <citation type="submission" date="2020-11" db="EMBL/GenBank/DDBJ databases">
        <authorList>
            <consortium name="DOE Joint Genome Institute"/>
            <person name="Ahrendt S."/>
            <person name="Riley R."/>
            <person name="Andreopoulos W."/>
            <person name="Labutti K."/>
            <person name="Pangilinan J."/>
            <person name="Ruiz-Duenas F.J."/>
            <person name="Barrasa J.M."/>
            <person name="Sanchez-Garcia M."/>
            <person name="Camarero S."/>
            <person name="Miyauchi S."/>
            <person name="Serrano A."/>
            <person name="Linde D."/>
            <person name="Babiker R."/>
            <person name="Drula E."/>
            <person name="Ayuso-Fernandez I."/>
            <person name="Pacheco R."/>
            <person name="Padilla G."/>
            <person name="Ferreira P."/>
            <person name="Barriuso J."/>
            <person name="Kellner H."/>
            <person name="Castanera R."/>
            <person name="Alfaro M."/>
            <person name="Ramirez L."/>
            <person name="Pisabarro A.G."/>
            <person name="Kuo A."/>
            <person name="Tritt A."/>
            <person name="Lipzen A."/>
            <person name="He G."/>
            <person name="Yan M."/>
            <person name="Ng V."/>
            <person name="Cullen D."/>
            <person name="Martin F."/>
            <person name="Rosso M.-N."/>
            <person name="Henrissat B."/>
            <person name="Hibbett D."/>
            <person name="Martinez A.T."/>
            <person name="Grigoriev I.V."/>
        </authorList>
    </citation>
    <scope>NUCLEOTIDE SEQUENCE</scope>
    <source>
        <strain evidence="12">CIRM-BRFM 674</strain>
    </source>
</reference>
<dbReference type="GO" id="GO:0005694">
    <property type="term" value="C:chromosome"/>
    <property type="evidence" value="ECO:0007669"/>
    <property type="project" value="UniProtKB-SubCell"/>
</dbReference>
<keyword evidence="13" id="KW-1185">Reference proteome</keyword>
<feature type="compositionally biased region" description="Polar residues" evidence="8">
    <location>
        <begin position="20"/>
        <end position="30"/>
    </location>
</feature>
<dbReference type="Pfam" id="PF00856">
    <property type="entry name" value="SET"/>
    <property type="match status" value="1"/>
</dbReference>
<keyword evidence="4" id="KW-0808">Transferase</keyword>
<dbReference type="Pfam" id="PF05033">
    <property type="entry name" value="Pre-SET"/>
    <property type="match status" value="1"/>
</dbReference>
<feature type="region of interest" description="Disordered" evidence="8">
    <location>
        <begin position="353"/>
        <end position="373"/>
    </location>
</feature>
<dbReference type="InterPro" id="IPR003616">
    <property type="entry name" value="Post-SET_dom"/>
</dbReference>
<dbReference type="GO" id="GO:0042054">
    <property type="term" value="F:histone methyltransferase activity"/>
    <property type="evidence" value="ECO:0007669"/>
    <property type="project" value="InterPro"/>
</dbReference>
<name>A0A9P6CTW0_9AGAR</name>
<feature type="compositionally biased region" description="Acidic residues" evidence="8">
    <location>
        <begin position="356"/>
        <end position="365"/>
    </location>
</feature>
<keyword evidence="7" id="KW-0862">Zinc</keyword>
<keyword evidence="2" id="KW-0158">Chromosome</keyword>
<dbReference type="InterPro" id="IPR050973">
    <property type="entry name" value="H3K9_Histone-Lys_N-MTase"/>
</dbReference>
<comment type="subcellular location">
    <subcellularLocation>
        <location evidence="1">Chromosome</location>
    </subcellularLocation>
</comment>
<dbReference type="PANTHER" id="PTHR46223">
    <property type="entry name" value="HISTONE-LYSINE N-METHYLTRANSFERASE SUV39H"/>
    <property type="match status" value="1"/>
</dbReference>
<keyword evidence="5" id="KW-0949">S-adenosyl-L-methionine</keyword>
<gene>
    <name evidence="12" type="ORF">BDN70DRAFT_817329</name>
</gene>
<evidence type="ECO:0000259" key="11">
    <source>
        <dbReference type="PROSITE" id="PS50868"/>
    </source>
</evidence>
<dbReference type="InterPro" id="IPR007728">
    <property type="entry name" value="Pre-SET_dom"/>
</dbReference>
<evidence type="ECO:0000256" key="4">
    <source>
        <dbReference type="ARBA" id="ARBA00022679"/>
    </source>
</evidence>
<evidence type="ECO:0000256" key="5">
    <source>
        <dbReference type="ARBA" id="ARBA00022691"/>
    </source>
</evidence>
<dbReference type="SUPFAM" id="SSF82199">
    <property type="entry name" value="SET domain"/>
    <property type="match status" value="1"/>
</dbReference>
<feature type="domain" description="Post-SET" evidence="11">
    <location>
        <begin position="381"/>
        <end position="397"/>
    </location>
</feature>
<dbReference type="AlphaFoldDB" id="A0A9P6CTW0"/>
<dbReference type="PROSITE" id="PS50280">
    <property type="entry name" value="SET"/>
    <property type="match status" value="1"/>
</dbReference>
<accession>A0A9P6CTW0</accession>
<evidence type="ECO:0000313" key="13">
    <source>
        <dbReference type="Proteomes" id="UP000807469"/>
    </source>
</evidence>
<evidence type="ECO:0000256" key="1">
    <source>
        <dbReference type="ARBA" id="ARBA00004286"/>
    </source>
</evidence>
<dbReference type="OrthoDB" id="308383at2759"/>
<dbReference type="SMART" id="SM00468">
    <property type="entry name" value="PreSET"/>
    <property type="match status" value="1"/>
</dbReference>
<evidence type="ECO:0000313" key="12">
    <source>
        <dbReference type="EMBL" id="KAF9473380.1"/>
    </source>
</evidence>
<dbReference type="InterPro" id="IPR046341">
    <property type="entry name" value="SET_dom_sf"/>
</dbReference>
<proteinExistence type="predicted"/>
<comment type="caution">
    <text evidence="12">The sequence shown here is derived from an EMBL/GenBank/DDBJ whole genome shotgun (WGS) entry which is preliminary data.</text>
</comment>
<organism evidence="12 13">
    <name type="scientific">Pholiota conissans</name>
    <dbReference type="NCBI Taxonomy" id="109636"/>
    <lineage>
        <taxon>Eukaryota</taxon>
        <taxon>Fungi</taxon>
        <taxon>Dikarya</taxon>
        <taxon>Basidiomycota</taxon>
        <taxon>Agaricomycotina</taxon>
        <taxon>Agaricomycetes</taxon>
        <taxon>Agaricomycetidae</taxon>
        <taxon>Agaricales</taxon>
        <taxon>Agaricineae</taxon>
        <taxon>Strophariaceae</taxon>
        <taxon>Pholiota</taxon>
    </lineage>
</organism>
<dbReference type="SMART" id="SM00317">
    <property type="entry name" value="SET"/>
    <property type="match status" value="1"/>
</dbReference>
<keyword evidence="6" id="KW-0479">Metal-binding</keyword>
<dbReference type="GO" id="GO:0008270">
    <property type="term" value="F:zinc ion binding"/>
    <property type="evidence" value="ECO:0007669"/>
    <property type="project" value="InterPro"/>
</dbReference>
<dbReference type="Gene3D" id="2.170.270.10">
    <property type="entry name" value="SET domain"/>
    <property type="match status" value="1"/>
</dbReference>
<evidence type="ECO:0000256" key="2">
    <source>
        <dbReference type="ARBA" id="ARBA00022454"/>
    </source>
</evidence>
<evidence type="ECO:0000256" key="3">
    <source>
        <dbReference type="ARBA" id="ARBA00022603"/>
    </source>
</evidence>
<feature type="region of interest" description="Disordered" evidence="8">
    <location>
        <begin position="1"/>
        <end position="33"/>
    </location>
</feature>
<evidence type="ECO:0000256" key="7">
    <source>
        <dbReference type="ARBA" id="ARBA00022833"/>
    </source>
</evidence>
<dbReference type="GO" id="GO:0005634">
    <property type="term" value="C:nucleus"/>
    <property type="evidence" value="ECO:0007669"/>
    <property type="project" value="InterPro"/>
</dbReference>
<dbReference type="PANTHER" id="PTHR46223:SF3">
    <property type="entry name" value="HISTONE-LYSINE N-METHYLTRANSFERASE SET-23"/>
    <property type="match status" value="1"/>
</dbReference>
<feature type="domain" description="Pre-SET" evidence="10">
    <location>
        <begin position="150"/>
        <end position="218"/>
    </location>
</feature>
<keyword evidence="3" id="KW-0489">Methyltransferase</keyword>
<evidence type="ECO:0000256" key="6">
    <source>
        <dbReference type="ARBA" id="ARBA00022723"/>
    </source>
</evidence>
<dbReference type="PROSITE" id="PS50868">
    <property type="entry name" value="POST_SET"/>
    <property type="match status" value="1"/>
</dbReference>